<feature type="compositionally biased region" description="Basic and acidic residues" evidence="11">
    <location>
        <begin position="809"/>
        <end position="820"/>
    </location>
</feature>
<dbReference type="EC" id="6.1.1.16" evidence="2"/>
<comment type="caution">
    <text evidence="13">The sequence shown here is derived from an EMBL/GenBank/DDBJ whole genome shotgun (WGS) entry which is preliminary data.</text>
</comment>
<keyword evidence="14" id="KW-1185">Reference proteome</keyword>
<dbReference type="HAMAP" id="MF_00041">
    <property type="entry name" value="Cys_tRNA_synth"/>
    <property type="match status" value="1"/>
</dbReference>
<evidence type="ECO:0000256" key="7">
    <source>
        <dbReference type="ARBA" id="ARBA00022840"/>
    </source>
</evidence>
<keyword evidence="9" id="KW-0030">Aminoacyl-tRNA synthetase</keyword>
<name>A0AA43TRH0_9LECA</name>
<evidence type="ECO:0000256" key="1">
    <source>
        <dbReference type="ARBA" id="ARBA00001947"/>
    </source>
</evidence>
<feature type="region of interest" description="Disordered" evidence="11">
    <location>
        <begin position="1"/>
        <end position="24"/>
    </location>
</feature>
<dbReference type="GO" id="GO:0006423">
    <property type="term" value="P:cysteinyl-tRNA aminoacylation"/>
    <property type="evidence" value="ECO:0007669"/>
    <property type="project" value="InterPro"/>
</dbReference>
<gene>
    <name evidence="13" type="primary">CYR1</name>
    <name evidence="13" type="ORF">OHK93_003817</name>
</gene>
<dbReference type="Pfam" id="PF01406">
    <property type="entry name" value="tRNA-synt_1e"/>
    <property type="match status" value="1"/>
</dbReference>
<evidence type="ECO:0000313" key="14">
    <source>
        <dbReference type="Proteomes" id="UP001161017"/>
    </source>
</evidence>
<accession>A0AA43TRH0</accession>
<evidence type="ECO:0000256" key="11">
    <source>
        <dbReference type="SAM" id="MobiDB-lite"/>
    </source>
</evidence>
<evidence type="ECO:0000256" key="6">
    <source>
        <dbReference type="ARBA" id="ARBA00022833"/>
    </source>
</evidence>
<dbReference type="SUPFAM" id="SSF52374">
    <property type="entry name" value="Nucleotidylyl transferase"/>
    <property type="match status" value="1"/>
</dbReference>
<dbReference type="InterPro" id="IPR015803">
    <property type="entry name" value="Cys-tRNA-ligase"/>
</dbReference>
<dbReference type="GO" id="GO:0005524">
    <property type="term" value="F:ATP binding"/>
    <property type="evidence" value="ECO:0007669"/>
    <property type="project" value="UniProtKB-KW"/>
</dbReference>
<evidence type="ECO:0000256" key="8">
    <source>
        <dbReference type="ARBA" id="ARBA00022917"/>
    </source>
</evidence>
<keyword evidence="7" id="KW-0067">ATP-binding</keyword>
<keyword evidence="3 13" id="KW-0436">Ligase</keyword>
<feature type="region of interest" description="Disordered" evidence="11">
    <location>
        <begin position="801"/>
        <end position="820"/>
    </location>
</feature>
<evidence type="ECO:0000259" key="12">
    <source>
        <dbReference type="Pfam" id="PF01406"/>
    </source>
</evidence>
<dbReference type="PANTHER" id="PTHR10890">
    <property type="entry name" value="CYSTEINYL-TRNA SYNTHETASE"/>
    <property type="match status" value="1"/>
</dbReference>
<keyword evidence="4" id="KW-0479">Metal-binding</keyword>
<evidence type="ECO:0000256" key="3">
    <source>
        <dbReference type="ARBA" id="ARBA00022598"/>
    </source>
</evidence>
<dbReference type="InterPro" id="IPR014729">
    <property type="entry name" value="Rossmann-like_a/b/a_fold"/>
</dbReference>
<organism evidence="13 14">
    <name type="scientific">Ramalina farinacea</name>
    <dbReference type="NCBI Taxonomy" id="258253"/>
    <lineage>
        <taxon>Eukaryota</taxon>
        <taxon>Fungi</taxon>
        <taxon>Dikarya</taxon>
        <taxon>Ascomycota</taxon>
        <taxon>Pezizomycotina</taxon>
        <taxon>Lecanoromycetes</taxon>
        <taxon>OSLEUM clade</taxon>
        <taxon>Lecanoromycetidae</taxon>
        <taxon>Lecanorales</taxon>
        <taxon>Lecanorineae</taxon>
        <taxon>Ramalinaceae</taxon>
        <taxon>Ramalina</taxon>
    </lineage>
</organism>
<protein>
    <recommendedName>
        <fullName evidence="2">cysteine--tRNA ligase</fullName>
        <ecNumber evidence="2">6.1.1.16</ecNumber>
    </recommendedName>
    <alternativeName>
        <fullName evidence="10">Cysteinyl-tRNA synthetase</fullName>
    </alternativeName>
</protein>
<feature type="domain" description="tRNA synthetases class I catalytic" evidence="12">
    <location>
        <begin position="45"/>
        <end position="492"/>
    </location>
</feature>
<evidence type="ECO:0000256" key="5">
    <source>
        <dbReference type="ARBA" id="ARBA00022741"/>
    </source>
</evidence>
<dbReference type="GO" id="GO:0005737">
    <property type="term" value="C:cytoplasm"/>
    <property type="evidence" value="ECO:0007669"/>
    <property type="project" value="TreeGrafter"/>
</dbReference>
<evidence type="ECO:0000256" key="10">
    <source>
        <dbReference type="ARBA" id="ARBA00031499"/>
    </source>
</evidence>
<feature type="compositionally biased region" description="Low complexity" evidence="11">
    <location>
        <begin position="14"/>
        <end position="24"/>
    </location>
</feature>
<dbReference type="PRINTS" id="PR00983">
    <property type="entry name" value="TRNASYNTHCYS"/>
</dbReference>
<evidence type="ECO:0000256" key="9">
    <source>
        <dbReference type="ARBA" id="ARBA00023146"/>
    </source>
</evidence>
<dbReference type="SUPFAM" id="SSF47323">
    <property type="entry name" value="Anticodon-binding domain of a subclass of class I aminoacyl-tRNA synthetases"/>
    <property type="match status" value="1"/>
</dbReference>
<dbReference type="Gene3D" id="3.40.50.620">
    <property type="entry name" value="HUPs"/>
    <property type="match status" value="1"/>
</dbReference>
<proteinExistence type="inferred from homology"/>
<keyword evidence="5" id="KW-0547">Nucleotide-binding</keyword>
<feature type="compositionally biased region" description="Polar residues" evidence="11">
    <location>
        <begin position="1"/>
        <end position="10"/>
    </location>
</feature>
<keyword evidence="6" id="KW-0862">Zinc</keyword>
<feature type="region of interest" description="Disordered" evidence="11">
    <location>
        <begin position="327"/>
        <end position="348"/>
    </location>
</feature>
<evidence type="ECO:0000256" key="2">
    <source>
        <dbReference type="ARBA" id="ARBA00012832"/>
    </source>
</evidence>
<reference evidence="13" key="1">
    <citation type="journal article" date="2023" name="Genome Biol. Evol.">
        <title>First Whole Genome Sequence and Flow Cytometry Genome Size Data for the Lichen-Forming Fungus Ramalina farinacea (Ascomycota).</title>
        <authorList>
            <person name="Llewellyn T."/>
            <person name="Mian S."/>
            <person name="Hill R."/>
            <person name="Leitch I.J."/>
            <person name="Gaya E."/>
        </authorList>
    </citation>
    <scope>NUCLEOTIDE SEQUENCE</scope>
    <source>
        <strain evidence="13">LIQ254RAFAR</strain>
    </source>
</reference>
<dbReference type="InterPro" id="IPR009080">
    <property type="entry name" value="tRNAsynth_Ia_anticodon-bd"/>
</dbReference>
<comment type="cofactor">
    <cofactor evidence="1">
        <name>Zn(2+)</name>
        <dbReference type="ChEBI" id="CHEBI:29105"/>
    </cofactor>
</comment>
<dbReference type="GO" id="GO:0046872">
    <property type="term" value="F:metal ion binding"/>
    <property type="evidence" value="ECO:0007669"/>
    <property type="project" value="UniProtKB-KW"/>
</dbReference>
<feature type="region of interest" description="Disordered" evidence="11">
    <location>
        <begin position="761"/>
        <end position="792"/>
    </location>
</feature>
<dbReference type="InterPro" id="IPR024909">
    <property type="entry name" value="Cys-tRNA/MSH_ligase"/>
</dbReference>
<keyword evidence="8" id="KW-0648">Protein biosynthesis</keyword>
<dbReference type="NCBIfam" id="TIGR00435">
    <property type="entry name" value="cysS"/>
    <property type="match status" value="1"/>
</dbReference>
<dbReference type="GO" id="GO:0004817">
    <property type="term" value="F:cysteine-tRNA ligase activity"/>
    <property type="evidence" value="ECO:0007669"/>
    <property type="project" value="UniProtKB-EC"/>
</dbReference>
<dbReference type="Proteomes" id="UP001161017">
    <property type="component" value="Unassembled WGS sequence"/>
</dbReference>
<dbReference type="AlphaFoldDB" id="A0AA43TRH0"/>
<dbReference type="InterPro" id="IPR032678">
    <property type="entry name" value="tRNA-synt_1_cat_dom"/>
</dbReference>
<dbReference type="EMBL" id="JAPUFD010000002">
    <property type="protein sequence ID" value="MDI1485628.1"/>
    <property type="molecule type" value="Genomic_DNA"/>
</dbReference>
<evidence type="ECO:0000313" key="13">
    <source>
        <dbReference type="EMBL" id="MDI1485628.1"/>
    </source>
</evidence>
<dbReference type="PANTHER" id="PTHR10890:SF3">
    <property type="entry name" value="CYSTEINE--TRNA LIGASE, CYTOPLASMIC"/>
    <property type="match status" value="1"/>
</dbReference>
<sequence>MASTSRQQPRWHQPDGPSDDSSLPPLKIWNSLTRTKSPFLPINKNAKSVTWYACGPTVYDDAHLGHARTYLTSDIIRRIMGDYLNFDVRYVMNITDVDDKVCGVWDALKSWGQKQIIYRARQQHLLLDFKHNNPHQLPTLKEALLAYASKNLRYSSSDLSPAAVHTSISASYADLLERNTKDDAEAKLKMHVKTTLAAARAITALEAQTDAQVSSTQDSKELDDILMSYLDARHGDSVDAKNHAIFTKLTKRHEDRFMEDMRALNVRDPDDVTRVTEYVPRIVDFISRIQGNGFAYQVPSGVYFDVAAFERANNHYARLEPWNRHDEAKQAEGEGAITEKELGKNSDKRSSADFALWKISKPGEPSWPSPWGEGRPGWHIECSAMASDKLGSQFDIHSGGIDLAFPHHDNELAQSEAYWTNKDDQKQHQWVNYFMHMGHLSIAGAKMSKSLKNFTTIREALSQGAWTSRGLRIVLLLGGWREGIEITDDLVKAGSGWEDKVNNFFIRSKDLLGDSTEEKIEQLRIGGKAMHMLPENPQTISTANGVTSQTNRDAPISLDQTLERIKSSSYLSLCDSFNTSAVMASISELITAYNAAEAPPSSQTTFNIARWITSMVNMFGLNGSATPLDATIGWSGLDIPDSARPALTAISNLRDLLRKEARSSSGISRDEIDDAISTSKDLFSVSSTPPQPFTDVLQSFRQRLSDLSSSSSPDISKPVLSLCDTLRDTDLWHKGIYLEDREGDRPALIRLVTKELLATRQEKEEREQAKAKAKAEREADATAKADKGKVSEKDMFRTEEFGAWDDDGVPTKDGKGEDLTKSRIKKLRKEWERQKRLHEAWVKEHGSTS</sequence>
<evidence type="ECO:0000256" key="4">
    <source>
        <dbReference type="ARBA" id="ARBA00022723"/>
    </source>
</evidence>
<dbReference type="FunFam" id="3.40.50.620:FF:000186">
    <property type="entry name" value="Putative Cysteinyl-tRNA synthetase"/>
    <property type="match status" value="1"/>
</dbReference>